<dbReference type="EMBL" id="SNVX01000028">
    <property type="protein sequence ID" value="TDN48066.1"/>
    <property type="molecule type" value="Genomic_DNA"/>
</dbReference>
<dbReference type="RefSeq" id="WP_133462463.1">
    <property type="nucleotide sequence ID" value="NZ_SNVX01000028.1"/>
</dbReference>
<comment type="caution">
    <text evidence="2">The sequence shown here is derived from an EMBL/GenBank/DDBJ whole genome shotgun (WGS) entry which is preliminary data.</text>
</comment>
<gene>
    <name evidence="2" type="ORF">EC847_12817</name>
</gene>
<evidence type="ECO:0000256" key="1">
    <source>
        <dbReference type="SAM" id="SignalP"/>
    </source>
</evidence>
<protein>
    <recommendedName>
        <fullName evidence="4">Lipoprotein</fullName>
    </recommendedName>
</protein>
<keyword evidence="3" id="KW-1185">Reference proteome</keyword>
<organism evidence="2 3">
    <name type="scientific">Scandinavium goeteborgense</name>
    <dbReference type="NCBI Taxonomy" id="1851514"/>
    <lineage>
        <taxon>Bacteria</taxon>
        <taxon>Pseudomonadati</taxon>
        <taxon>Pseudomonadota</taxon>
        <taxon>Gammaproteobacteria</taxon>
        <taxon>Enterobacterales</taxon>
        <taxon>Enterobacteriaceae</taxon>
        <taxon>Scandinavium</taxon>
    </lineage>
</organism>
<reference evidence="2 3" key="1">
    <citation type="submission" date="2019-03" db="EMBL/GenBank/DDBJ databases">
        <title>Genomic analyses of the natural microbiome of Caenorhabditis elegans.</title>
        <authorList>
            <person name="Samuel B."/>
        </authorList>
    </citation>
    <scope>NUCLEOTIDE SEQUENCE [LARGE SCALE GENOMIC DNA]</scope>
    <source>
        <strain evidence="2 3">BIGb0156</strain>
    </source>
</reference>
<evidence type="ECO:0000313" key="3">
    <source>
        <dbReference type="Proteomes" id="UP000295530"/>
    </source>
</evidence>
<dbReference type="PROSITE" id="PS51257">
    <property type="entry name" value="PROKAR_LIPOPROTEIN"/>
    <property type="match status" value="1"/>
</dbReference>
<proteinExistence type="predicted"/>
<feature type="signal peptide" evidence="1">
    <location>
        <begin position="1"/>
        <end position="22"/>
    </location>
</feature>
<evidence type="ECO:0008006" key="4">
    <source>
        <dbReference type="Google" id="ProtNLM"/>
    </source>
</evidence>
<keyword evidence="1" id="KW-0732">Signal</keyword>
<name>A0A4R6DSK6_SCAGO</name>
<feature type="chain" id="PRO_5020941814" description="Lipoprotein" evidence="1">
    <location>
        <begin position="23"/>
        <end position="64"/>
    </location>
</feature>
<accession>A0A4R6DSK6</accession>
<evidence type="ECO:0000313" key="2">
    <source>
        <dbReference type="EMBL" id="TDN48066.1"/>
    </source>
</evidence>
<dbReference type="AlphaFoldDB" id="A0A4R6DSK6"/>
<dbReference type="Proteomes" id="UP000295530">
    <property type="component" value="Unassembled WGS sequence"/>
</dbReference>
<sequence>MKKVIFALLVTCVLSGCTTSMKGGSGQIYNLSERHVIYRDLTAPVSLGNEPVKPAVVSTPGIAP</sequence>
<dbReference type="OrthoDB" id="6636951at2"/>